<dbReference type="Gene3D" id="3.40.1160.10">
    <property type="entry name" value="Acetylglutamate kinase-like"/>
    <property type="match status" value="1"/>
</dbReference>
<dbReference type="OrthoDB" id="4323675at2759"/>
<keyword evidence="3" id="KW-1185">Reference proteome</keyword>
<gene>
    <name evidence="2" type="ORF">STAS_04383</name>
</gene>
<reference evidence="3" key="1">
    <citation type="journal article" date="2019" name="Curr. Biol.">
        <title>Genome Sequence of Striga asiatica Provides Insight into the Evolution of Plant Parasitism.</title>
        <authorList>
            <person name="Yoshida S."/>
            <person name="Kim S."/>
            <person name="Wafula E.K."/>
            <person name="Tanskanen J."/>
            <person name="Kim Y.M."/>
            <person name="Honaas L."/>
            <person name="Yang Z."/>
            <person name="Spallek T."/>
            <person name="Conn C.E."/>
            <person name="Ichihashi Y."/>
            <person name="Cheong K."/>
            <person name="Cui S."/>
            <person name="Der J.P."/>
            <person name="Gundlach H."/>
            <person name="Jiao Y."/>
            <person name="Hori C."/>
            <person name="Ishida J.K."/>
            <person name="Kasahara H."/>
            <person name="Kiba T."/>
            <person name="Kim M.S."/>
            <person name="Koo N."/>
            <person name="Laohavisit A."/>
            <person name="Lee Y.H."/>
            <person name="Lumba S."/>
            <person name="McCourt P."/>
            <person name="Mortimer J.C."/>
            <person name="Mutuku J.M."/>
            <person name="Nomura T."/>
            <person name="Sasaki-Sekimoto Y."/>
            <person name="Seto Y."/>
            <person name="Wang Y."/>
            <person name="Wakatake T."/>
            <person name="Sakakibara H."/>
            <person name="Demura T."/>
            <person name="Yamaguchi S."/>
            <person name="Yoneyama K."/>
            <person name="Manabe R.I."/>
            <person name="Nelson D.C."/>
            <person name="Schulman A.H."/>
            <person name="Timko M.P."/>
            <person name="dePamphilis C.W."/>
            <person name="Choi D."/>
            <person name="Shirasu K."/>
        </authorList>
    </citation>
    <scope>NUCLEOTIDE SEQUENCE [LARGE SCALE GENOMIC DNA]</scope>
    <source>
        <strain evidence="3">cv. UVA1</strain>
    </source>
</reference>
<evidence type="ECO:0000313" key="3">
    <source>
        <dbReference type="Proteomes" id="UP000325081"/>
    </source>
</evidence>
<dbReference type="AlphaFoldDB" id="A0A5A7P7W0"/>
<protein>
    <submittedName>
        <fullName evidence="2">Integrase-type DNA-binding superfamily protein</fullName>
    </submittedName>
</protein>
<sequence length="213" mass="24155">MQAQKEMEAEAGTNKLSDTNSQPIKYSVHKIVTTKHISPPLQKTKCGLCTSGGIRQRSWGRYSAEIRDTQHKCNFFMLVKNHAPHCSFCYGENNHWYVPFAGENAVTCGVSNVSDLQELTFIKDLHFRMFYEMFCKFKYDALEIGIITTDDFTNADILKVTYPDSSYAKRLCGDLNSDPAIPIVTGFLEKISPLSSASSNHFFAFDFIKFMIL</sequence>
<accession>A0A5A7P7W0</accession>
<dbReference type="Proteomes" id="UP000325081">
    <property type="component" value="Unassembled WGS sequence"/>
</dbReference>
<proteinExistence type="predicted"/>
<name>A0A5A7P7W0_STRAF</name>
<dbReference type="EMBL" id="BKCP01002780">
    <property type="protein sequence ID" value="GER28578.1"/>
    <property type="molecule type" value="Genomic_DNA"/>
</dbReference>
<organism evidence="2 3">
    <name type="scientific">Striga asiatica</name>
    <name type="common">Asiatic witchweed</name>
    <name type="synonym">Buchnera asiatica</name>
    <dbReference type="NCBI Taxonomy" id="4170"/>
    <lineage>
        <taxon>Eukaryota</taxon>
        <taxon>Viridiplantae</taxon>
        <taxon>Streptophyta</taxon>
        <taxon>Embryophyta</taxon>
        <taxon>Tracheophyta</taxon>
        <taxon>Spermatophyta</taxon>
        <taxon>Magnoliopsida</taxon>
        <taxon>eudicotyledons</taxon>
        <taxon>Gunneridae</taxon>
        <taxon>Pentapetalae</taxon>
        <taxon>asterids</taxon>
        <taxon>lamiids</taxon>
        <taxon>Lamiales</taxon>
        <taxon>Orobanchaceae</taxon>
        <taxon>Buchnereae</taxon>
        <taxon>Striga</taxon>
    </lineage>
</organism>
<feature type="region of interest" description="Disordered" evidence="1">
    <location>
        <begin position="1"/>
        <end position="20"/>
    </location>
</feature>
<comment type="caution">
    <text evidence="2">The sequence shown here is derived from an EMBL/GenBank/DDBJ whole genome shotgun (WGS) entry which is preliminary data.</text>
</comment>
<keyword evidence="2" id="KW-0238">DNA-binding</keyword>
<evidence type="ECO:0000313" key="2">
    <source>
        <dbReference type="EMBL" id="GER28578.1"/>
    </source>
</evidence>
<dbReference type="GO" id="GO:0003677">
    <property type="term" value="F:DNA binding"/>
    <property type="evidence" value="ECO:0007669"/>
    <property type="project" value="UniProtKB-KW"/>
</dbReference>
<dbReference type="InterPro" id="IPR036393">
    <property type="entry name" value="AceGlu_kinase-like_sf"/>
</dbReference>
<evidence type="ECO:0000256" key="1">
    <source>
        <dbReference type="SAM" id="MobiDB-lite"/>
    </source>
</evidence>